<reference evidence="7" key="1">
    <citation type="submission" date="2023-07" db="EMBL/GenBank/DDBJ databases">
        <title>30 novel species of actinomycetes from the DSMZ collection.</title>
        <authorList>
            <person name="Nouioui I."/>
        </authorList>
    </citation>
    <scope>NUCLEOTIDE SEQUENCE [LARGE SCALE GENOMIC DNA]</scope>
    <source>
        <strain evidence="7">DSM 41636</strain>
    </source>
</reference>
<accession>A0ABU2Q6M3</accession>
<comment type="caution">
    <text evidence="6">The sequence shown here is derived from an EMBL/GenBank/DDBJ whole genome shotgun (WGS) entry which is preliminary data.</text>
</comment>
<evidence type="ECO:0000313" key="6">
    <source>
        <dbReference type="EMBL" id="MDT0400092.1"/>
    </source>
</evidence>
<evidence type="ECO:0000256" key="2">
    <source>
        <dbReference type="ARBA" id="ARBA00022692"/>
    </source>
</evidence>
<proteinExistence type="predicted"/>
<dbReference type="InterPro" id="IPR011527">
    <property type="entry name" value="ABC1_TM_dom"/>
</dbReference>
<dbReference type="EMBL" id="JAVRFA010000356">
    <property type="protein sequence ID" value="MDT0400092.1"/>
    <property type="molecule type" value="Genomic_DNA"/>
</dbReference>
<evidence type="ECO:0000256" key="4">
    <source>
        <dbReference type="ARBA" id="ARBA00023136"/>
    </source>
</evidence>
<dbReference type="Proteomes" id="UP001183881">
    <property type="component" value="Unassembled WGS sequence"/>
</dbReference>
<feature type="domain" description="ABC transmembrane type-1" evidence="5">
    <location>
        <begin position="1"/>
        <end position="109"/>
    </location>
</feature>
<dbReference type="RefSeq" id="WP_311649585.1">
    <property type="nucleotide sequence ID" value="NZ_JAVRFA010000356.1"/>
</dbReference>
<organism evidence="6 7">
    <name type="scientific">Streptomyces edwardsiae</name>
    <dbReference type="NCBI Taxonomy" id="3075527"/>
    <lineage>
        <taxon>Bacteria</taxon>
        <taxon>Bacillati</taxon>
        <taxon>Actinomycetota</taxon>
        <taxon>Actinomycetes</taxon>
        <taxon>Kitasatosporales</taxon>
        <taxon>Streptomycetaceae</taxon>
        <taxon>Streptomyces</taxon>
    </lineage>
</organism>
<dbReference type="InterPro" id="IPR036640">
    <property type="entry name" value="ABC1_TM_sf"/>
</dbReference>
<keyword evidence="3" id="KW-1133">Transmembrane helix</keyword>
<keyword evidence="2" id="KW-0812">Transmembrane</keyword>
<name>A0ABU2Q6M3_9ACTN</name>
<evidence type="ECO:0000256" key="3">
    <source>
        <dbReference type="ARBA" id="ARBA00022989"/>
    </source>
</evidence>
<evidence type="ECO:0000256" key="1">
    <source>
        <dbReference type="ARBA" id="ARBA00004651"/>
    </source>
</evidence>
<protein>
    <recommendedName>
        <fullName evidence="5">ABC transmembrane type-1 domain-containing protein</fullName>
    </recommendedName>
</protein>
<feature type="non-terminal residue" evidence="6">
    <location>
        <position position="109"/>
    </location>
</feature>
<evidence type="ECO:0000259" key="5">
    <source>
        <dbReference type="PROSITE" id="PS50929"/>
    </source>
</evidence>
<sequence length="109" mass="11406">MLAHIVAGIITDPGSATRHGAAIVTLCALWLLRAAAHWLQGRLSQRGATAVIGELSSQVLRSVTSLPPRRLATDRDAAAAVVTRGLDGLRPYFTGYLPAVVQAAVLTPV</sequence>
<dbReference type="Gene3D" id="1.20.1560.10">
    <property type="entry name" value="ABC transporter type 1, transmembrane domain"/>
    <property type="match status" value="1"/>
</dbReference>
<gene>
    <name evidence="6" type="ORF">RM705_36135</name>
</gene>
<dbReference type="SUPFAM" id="SSF90123">
    <property type="entry name" value="ABC transporter transmembrane region"/>
    <property type="match status" value="1"/>
</dbReference>
<comment type="subcellular location">
    <subcellularLocation>
        <location evidence="1">Cell membrane</location>
        <topology evidence="1">Multi-pass membrane protein</topology>
    </subcellularLocation>
</comment>
<evidence type="ECO:0000313" key="7">
    <source>
        <dbReference type="Proteomes" id="UP001183881"/>
    </source>
</evidence>
<keyword evidence="4" id="KW-0472">Membrane</keyword>
<keyword evidence="7" id="KW-1185">Reference proteome</keyword>
<dbReference type="PROSITE" id="PS50929">
    <property type="entry name" value="ABC_TM1F"/>
    <property type="match status" value="1"/>
</dbReference>